<dbReference type="Pfam" id="PF00582">
    <property type="entry name" value="Usp"/>
    <property type="match status" value="1"/>
</dbReference>
<dbReference type="SUPFAM" id="SSF52402">
    <property type="entry name" value="Adenine nucleotide alpha hydrolases-like"/>
    <property type="match status" value="2"/>
</dbReference>
<dbReference type="Proteomes" id="UP000184066">
    <property type="component" value="Unassembled WGS sequence"/>
</dbReference>
<dbReference type="InterPro" id="IPR006015">
    <property type="entry name" value="Universal_stress_UspA"/>
</dbReference>
<dbReference type="OrthoDB" id="9804721at2"/>
<dbReference type="RefSeq" id="WP_072745847.1">
    <property type="nucleotide sequence ID" value="NZ_FOHL01000002.1"/>
</dbReference>
<gene>
    <name evidence="3" type="ORF">SAMN05216200_101265</name>
</gene>
<evidence type="ECO:0000256" key="1">
    <source>
        <dbReference type="ARBA" id="ARBA00008791"/>
    </source>
</evidence>
<sequence length="277" mass="29425">MTYKTILTCTDGETDGRGRMSAAIALSRRFDAHLSVVALGYEPDLPAYAYGEAPSLAMTQWYEESRKRAETLAEAAAERLEREGARGDAAPLVATYAGAGPAFGARARFSELVVLAGGDGQGGDGAELSEALLEGALFDGDAAVLLAPRELPEKVGSTTLIAWNDSREALRAVRHAMGFLSEAEKIEIVMIDPDEDMAASGEALALMLSRHDLPVELAPLPDEGLGASGALRRRAVEIGADLMVMGAYGRSRFRELILGGVTRDIIRDTPLPVLMAH</sequence>
<evidence type="ECO:0000313" key="3">
    <source>
        <dbReference type="EMBL" id="SHN50840.1"/>
    </source>
</evidence>
<dbReference type="AlphaFoldDB" id="A0A1M7RX71"/>
<dbReference type="STRING" id="1189325.SAMN04488119_102253"/>
<evidence type="ECO:0000259" key="2">
    <source>
        <dbReference type="Pfam" id="PF00582"/>
    </source>
</evidence>
<dbReference type="PRINTS" id="PR01438">
    <property type="entry name" value="UNVRSLSTRESS"/>
</dbReference>
<dbReference type="EMBL" id="FRDL01000001">
    <property type="protein sequence ID" value="SHN50840.1"/>
    <property type="molecule type" value="Genomic_DNA"/>
</dbReference>
<protein>
    <submittedName>
        <fullName evidence="3">Universal stress protein family protein</fullName>
    </submittedName>
</protein>
<comment type="similarity">
    <text evidence="1">Belongs to the universal stress protein A family.</text>
</comment>
<dbReference type="PANTHER" id="PTHR46268">
    <property type="entry name" value="STRESS RESPONSE PROTEIN NHAX"/>
    <property type="match status" value="1"/>
</dbReference>
<name>A0A1M7RX71_9RHOB</name>
<organism evidence="3 4">
    <name type="scientific">Oceanicella actignis</name>
    <dbReference type="NCBI Taxonomy" id="1189325"/>
    <lineage>
        <taxon>Bacteria</taxon>
        <taxon>Pseudomonadati</taxon>
        <taxon>Pseudomonadota</taxon>
        <taxon>Alphaproteobacteria</taxon>
        <taxon>Rhodobacterales</taxon>
        <taxon>Paracoccaceae</taxon>
        <taxon>Oceanicella</taxon>
    </lineage>
</organism>
<dbReference type="InterPro" id="IPR006016">
    <property type="entry name" value="UspA"/>
</dbReference>
<evidence type="ECO:0000313" key="4">
    <source>
        <dbReference type="Proteomes" id="UP000184066"/>
    </source>
</evidence>
<dbReference type="Gene3D" id="3.40.50.12370">
    <property type="match status" value="1"/>
</dbReference>
<proteinExistence type="inferred from homology"/>
<accession>A0A1M7RX71</accession>
<dbReference type="PANTHER" id="PTHR46268:SF15">
    <property type="entry name" value="UNIVERSAL STRESS PROTEIN HP_0031"/>
    <property type="match status" value="1"/>
</dbReference>
<reference evidence="3 4" key="1">
    <citation type="submission" date="2016-12" db="EMBL/GenBank/DDBJ databases">
        <authorList>
            <person name="Song W.-J."/>
            <person name="Kurnit D.M."/>
        </authorList>
    </citation>
    <scope>NUCLEOTIDE SEQUENCE [LARGE SCALE GENOMIC DNA]</scope>
    <source>
        <strain evidence="3 4">CGMCC 1.10808</strain>
    </source>
</reference>
<keyword evidence="4" id="KW-1185">Reference proteome</keyword>
<dbReference type="CDD" id="cd00293">
    <property type="entry name" value="USP-like"/>
    <property type="match status" value="1"/>
</dbReference>
<feature type="domain" description="UspA" evidence="2">
    <location>
        <begin position="233"/>
        <end position="276"/>
    </location>
</feature>